<dbReference type="EMBL" id="CP144913">
    <property type="protein sequence ID" value="WXB77054.1"/>
    <property type="molecule type" value="Genomic_DNA"/>
</dbReference>
<keyword evidence="3 5" id="KW-0378">Hydrolase</keyword>
<dbReference type="Proteomes" id="UP001382727">
    <property type="component" value="Chromosome"/>
</dbReference>
<comment type="subunit">
    <text evidence="5">Heterooligomer composed of large and small subunits.</text>
</comment>
<proteinExistence type="inferred from homology"/>
<dbReference type="InterPro" id="IPR025824">
    <property type="entry name" value="OB-fold_nuc-bd_dom"/>
</dbReference>
<dbReference type="EC" id="3.1.11.6" evidence="5"/>
<evidence type="ECO:0000256" key="6">
    <source>
        <dbReference type="RuleBase" id="RU004355"/>
    </source>
</evidence>
<sequence>MSTPLPEKAAETSAEAPWPVRVLSMKIADYVDKMSVTWVEGQVVQLRVRPGARTAFLTLRDPDVDMSLSCSVRVTALDAMPTPVTEGARVVVQAKPNYWTQRGSLTMDVRQLRPVGVGELLARIEYLKQNLRSEGLFDASRKRPLPFLPRRVGLVCGRASAAERDVIENAHRRWPGLPFAIRQVPVQGAQAVSEVSAAITQLDAIDDVDVIIVTRGGGSVEDLLPFSNEAMVRAVAGAVTPIVSAIGHDVDTPLLDLVADVRASTPTDAAKLVCPDAAAERAGIADARDRARGSLAAFVQRERNRLVELTSRPVLADRTAFVRAQREVIDSLHRRAHGRVEALLHRERDRVGHLRAQARVLSPASTLERGYAIVQRPDGEVVVSREHLEVDELLRVTVADGDFAARVTDS</sequence>
<evidence type="ECO:0000259" key="7">
    <source>
        <dbReference type="Pfam" id="PF02601"/>
    </source>
</evidence>
<comment type="function">
    <text evidence="5">Bidirectionally degrades single-stranded DNA into large acid-insoluble oligonucleotides, which are then degraded further into small acid-soluble oligonucleotides.</text>
</comment>
<keyword evidence="2 5" id="KW-0540">Nuclease</keyword>
<keyword evidence="1 5" id="KW-0963">Cytoplasm</keyword>
<dbReference type="HAMAP" id="MF_00378">
    <property type="entry name" value="Exonuc_7_L"/>
    <property type="match status" value="1"/>
</dbReference>
<organism evidence="9 10">
    <name type="scientific">Janibacter alittae</name>
    <dbReference type="NCBI Taxonomy" id="3115209"/>
    <lineage>
        <taxon>Bacteria</taxon>
        <taxon>Bacillati</taxon>
        <taxon>Actinomycetota</taxon>
        <taxon>Actinomycetes</taxon>
        <taxon>Micrococcales</taxon>
        <taxon>Intrasporangiaceae</taxon>
        <taxon>Janibacter</taxon>
    </lineage>
</organism>
<name>A0ABZ2MJJ5_9MICO</name>
<evidence type="ECO:0000259" key="8">
    <source>
        <dbReference type="Pfam" id="PF13742"/>
    </source>
</evidence>
<reference evidence="9 10" key="1">
    <citation type="submission" date="2024-02" db="EMBL/GenBank/DDBJ databases">
        <title>Janibacter sp. nov., isolated from gut of marine sandworm.</title>
        <authorList>
            <person name="Kim B."/>
            <person name="Jun M.O."/>
            <person name="Shin N.-R."/>
        </authorList>
    </citation>
    <scope>NUCLEOTIDE SEQUENCE [LARGE SCALE GENOMIC DNA]</scope>
    <source>
        <strain evidence="9 10">A1S7</strain>
    </source>
</reference>
<comment type="similarity">
    <text evidence="5 6">Belongs to the XseA family.</text>
</comment>
<evidence type="ECO:0000256" key="2">
    <source>
        <dbReference type="ARBA" id="ARBA00022722"/>
    </source>
</evidence>
<gene>
    <name evidence="5 9" type="primary">xseA</name>
    <name evidence="9" type="ORF">V1351_03055</name>
</gene>
<dbReference type="NCBIfam" id="TIGR00237">
    <property type="entry name" value="xseA"/>
    <property type="match status" value="1"/>
</dbReference>
<evidence type="ECO:0000256" key="4">
    <source>
        <dbReference type="ARBA" id="ARBA00022839"/>
    </source>
</evidence>
<dbReference type="GO" id="GO:0008855">
    <property type="term" value="F:exodeoxyribonuclease VII activity"/>
    <property type="evidence" value="ECO:0007669"/>
    <property type="project" value="UniProtKB-EC"/>
</dbReference>
<dbReference type="RefSeq" id="WP_338750587.1">
    <property type="nucleotide sequence ID" value="NZ_CP144913.1"/>
</dbReference>
<dbReference type="CDD" id="cd04489">
    <property type="entry name" value="ExoVII_LU_OBF"/>
    <property type="match status" value="1"/>
</dbReference>
<dbReference type="PANTHER" id="PTHR30008">
    <property type="entry name" value="EXODEOXYRIBONUCLEASE 7 LARGE SUBUNIT"/>
    <property type="match status" value="1"/>
</dbReference>
<evidence type="ECO:0000313" key="10">
    <source>
        <dbReference type="Proteomes" id="UP001382727"/>
    </source>
</evidence>
<dbReference type="InterPro" id="IPR020579">
    <property type="entry name" value="Exonuc_VII_lsu_C"/>
</dbReference>
<evidence type="ECO:0000256" key="3">
    <source>
        <dbReference type="ARBA" id="ARBA00022801"/>
    </source>
</evidence>
<evidence type="ECO:0000313" key="9">
    <source>
        <dbReference type="EMBL" id="WXB77054.1"/>
    </source>
</evidence>
<dbReference type="Pfam" id="PF02601">
    <property type="entry name" value="Exonuc_VII_L"/>
    <property type="match status" value="1"/>
</dbReference>
<accession>A0ABZ2MJJ5</accession>
<protein>
    <recommendedName>
        <fullName evidence="5">Exodeoxyribonuclease 7 large subunit</fullName>
        <ecNumber evidence="5">3.1.11.6</ecNumber>
    </recommendedName>
    <alternativeName>
        <fullName evidence="5">Exodeoxyribonuclease VII large subunit</fullName>
        <shortName evidence="5">Exonuclease VII large subunit</shortName>
    </alternativeName>
</protein>
<evidence type="ECO:0000256" key="1">
    <source>
        <dbReference type="ARBA" id="ARBA00022490"/>
    </source>
</evidence>
<dbReference type="PANTHER" id="PTHR30008:SF0">
    <property type="entry name" value="EXODEOXYRIBONUCLEASE 7 LARGE SUBUNIT"/>
    <property type="match status" value="1"/>
</dbReference>
<dbReference type="InterPro" id="IPR003753">
    <property type="entry name" value="Exonuc_VII_L"/>
</dbReference>
<evidence type="ECO:0000256" key="5">
    <source>
        <dbReference type="HAMAP-Rule" id="MF_00378"/>
    </source>
</evidence>
<keyword evidence="10" id="KW-1185">Reference proteome</keyword>
<feature type="domain" description="Exonuclease VII large subunit C-terminal" evidence="7">
    <location>
        <begin position="136"/>
        <end position="347"/>
    </location>
</feature>
<comment type="catalytic activity">
    <reaction evidence="5 6">
        <text>Exonucleolytic cleavage in either 5'- to 3'- or 3'- to 5'-direction to yield nucleoside 5'-phosphates.</text>
        <dbReference type="EC" id="3.1.11.6"/>
    </reaction>
</comment>
<keyword evidence="4 5" id="KW-0269">Exonuclease</keyword>
<comment type="subcellular location">
    <subcellularLocation>
        <location evidence="5 6">Cytoplasm</location>
    </subcellularLocation>
</comment>
<dbReference type="Pfam" id="PF13742">
    <property type="entry name" value="tRNA_anti_2"/>
    <property type="match status" value="1"/>
</dbReference>
<feature type="domain" description="OB-fold nucleic acid binding" evidence="8">
    <location>
        <begin position="19"/>
        <end position="112"/>
    </location>
</feature>